<dbReference type="Gene3D" id="1.25.40.10">
    <property type="entry name" value="Tetratricopeptide repeat domain"/>
    <property type="match status" value="2"/>
</dbReference>
<feature type="domain" description="Histidine kinase/HSP90-like ATPase" evidence="10">
    <location>
        <begin position="533"/>
        <end position="623"/>
    </location>
</feature>
<dbReference type="InterPro" id="IPR036890">
    <property type="entry name" value="HATPase_C_sf"/>
</dbReference>
<dbReference type="EC" id="2.7.13.3" evidence="2"/>
<dbReference type="InterPro" id="IPR019734">
    <property type="entry name" value="TPR_rpt"/>
</dbReference>
<dbReference type="Gene3D" id="3.30.565.10">
    <property type="entry name" value="Histidine kinase-like ATPase, C-terminal domain"/>
    <property type="match status" value="1"/>
</dbReference>
<evidence type="ECO:0000256" key="6">
    <source>
        <dbReference type="ARBA" id="ARBA00022777"/>
    </source>
</evidence>
<feature type="repeat" description="TPR" evidence="8">
    <location>
        <begin position="319"/>
        <end position="352"/>
    </location>
</feature>
<feature type="domain" description="Signal transduction histidine kinase subgroup 2 dimerisation and phosphoacceptor" evidence="11">
    <location>
        <begin position="435"/>
        <end position="509"/>
    </location>
</feature>
<keyword evidence="4" id="KW-0808">Transferase</keyword>
<evidence type="ECO:0000256" key="4">
    <source>
        <dbReference type="ARBA" id="ARBA00022679"/>
    </source>
</evidence>
<keyword evidence="6" id="KW-0418">Kinase</keyword>
<comment type="caution">
    <text evidence="12">The sequence shown here is derived from an EMBL/GenBank/DDBJ whole genome shotgun (WGS) entry which is preliminary data.</text>
</comment>
<comment type="catalytic activity">
    <reaction evidence="1">
        <text>ATP + protein L-histidine = ADP + protein N-phospho-L-histidine.</text>
        <dbReference type="EC" id="2.7.13.3"/>
    </reaction>
</comment>
<dbReference type="Pfam" id="PF13181">
    <property type="entry name" value="TPR_8"/>
    <property type="match status" value="1"/>
</dbReference>
<dbReference type="InterPro" id="IPR011990">
    <property type="entry name" value="TPR-like_helical_dom_sf"/>
</dbReference>
<proteinExistence type="predicted"/>
<dbReference type="Pfam" id="PF02518">
    <property type="entry name" value="HATPase_c"/>
    <property type="match status" value="1"/>
</dbReference>
<dbReference type="RefSeq" id="WP_209654666.1">
    <property type="nucleotide sequence ID" value="NZ_JAGJCB010000006.1"/>
</dbReference>
<feature type="transmembrane region" description="Helical" evidence="9">
    <location>
        <begin position="389"/>
        <end position="412"/>
    </location>
</feature>
<reference evidence="12 13" key="1">
    <citation type="submission" date="2021-04" db="EMBL/GenBank/DDBJ databases">
        <title>Mariniflexile gromovii gen. nov., sp. nov., a gliding bacterium isolated from the sea urchin Strongylocentrotus intermedius.</title>
        <authorList>
            <person name="Ko S."/>
            <person name="Le V."/>
            <person name="Ahn C.-Y."/>
            <person name="Oh H.-M."/>
        </authorList>
    </citation>
    <scope>NUCLEOTIDE SEQUENCE [LARGE SCALE GENOMIC DNA]</scope>
    <source>
        <strain evidence="12 13">KCTC 12570</strain>
    </source>
</reference>
<evidence type="ECO:0000256" key="7">
    <source>
        <dbReference type="ARBA" id="ARBA00022840"/>
    </source>
</evidence>
<dbReference type="Pfam" id="PF13374">
    <property type="entry name" value="TPR_10"/>
    <property type="match status" value="1"/>
</dbReference>
<organism evidence="12 13">
    <name type="scientific">Mariniflexile gromovii</name>
    <dbReference type="NCBI Taxonomy" id="362523"/>
    <lineage>
        <taxon>Bacteria</taxon>
        <taxon>Pseudomonadati</taxon>
        <taxon>Bacteroidota</taxon>
        <taxon>Flavobacteriia</taxon>
        <taxon>Flavobacteriales</taxon>
        <taxon>Flavobacteriaceae</taxon>
        <taxon>Mariniflexile</taxon>
    </lineage>
</organism>
<dbReference type="PANTHER" id="PTHR41523">
    <property type="entry name" value="TWO-COMPONENT SYSTEM SENSOR PROTEIN"/>
    <property type="match status" value="1"/>
</dbReference>
<sequence length="624" mass="69775">MKKLGFIFILFSLCVYGQDNSIDVLQQKLNSEKKAAKKMELINEMVAIAFNKNIAEALKYAKQGVKLSEESNDINWQPKFYEMQGRMHANLLELDSASLFFNKAIKGYETVKNDRGKATTLFKLSWVDKKKGDLEQALQKDLSALKIMETLKDNEGICDALTRVSEDLTRQNRLTEALEYAEKAIAIAEKHNLTSEKFYVNFNAANVAMAKSNYTQSLEYYNKALAICKKQNMGLATEADVTNGLGNALKRLGKYPEALESYKRCLELATAANYPNAISTVTANLGEVNMLMGNSKDALVYQLETVKLQESNNDVSNLIENYNHVSTIYNKLGNYELALNYKQKAYSLRDSIASIESDAKMSELLTQYETQKKEETIAFQSDKISQQTLIQTLSFGLLALLLGLLIFGFISYRNRSRANKLLASKNNEIELLLKEVHHRVKNNLEIVSSLLALQSAQIKEPNAKEAMAESQNRVNSIGIVHQKLYRSANLGAIEMKDYVLNLSETILDSFGAENKVRLNLAMNNLDLDIDTAVPLGLIINELLTNTVKYAFPDNNTGTITIKLEKQTNNMLHLEVADNGIGKLGITHGTGFGSQLIALLTRQLNGTMKEDYSNGTSVVFNFQLS</sequence>
<keyword evidence="5" id="KW-0547">Nucleotide-binding</keyword>
<dbReference type="SUPFAM" id="SSF55874">
    <property type="entry name" value="ATPase domain of HSP90 chaperone/DNA topoisomerase II/histidine kinase"/>
    <property type="match status" value="1"/>
</dbReference>
<evidence type="ECO:0000313" key="12">
    <source>
        <dbReference type="EMBL" id="MBP0903925.1"/>
    </source>
</evidence>
<dbReference type="Gene3D" id="3.30.450.20">
    <property type="entry name" value="PAS domain"/>
    <property type="match status" value="1"/>
</dbReference>
<dbReference type="InterPro" id="IPR003594">
    <property type="entry name" value="HATPase_dom"/>
</dbReference>
<keyword evidence="13" id="KW-1185">Reference proteome</keyword>
<dbReference type="Proteomes" id="UP000670776">
    <property type="component" value="Unassembled WGS sequence"/>
</dbReference>
<dbReference type="SUPFAM" id="SSF48452">
    <property type="entry name" value="TPR-like"/>
    <property type="match status" value="2"/>
</dbReference>
<dbReference type="Pfam" id="PF13424">
    <property type="entry name" value="TPR_12"/>
    <property type="match status" value="1"/>
</dbReference>
<evidence type="ECO:0000256" key="1">
    <source>
        <dbReference type="ARBA" id="ARBA00000085"/>
    </source>
</evidence>
<evidence type="ECO:0000259" key="11">
    <source>
        <dbReference type="Pfam" id="PF07568"/>
    </source>
</evidence>
<keyword evidence="3" id="KW-0597">Phosphoprotein</keyword>
<evidence type="ECO:0000256" key="8">
    <source>
        <dbReference type="PROSITE-ProRule" id="PRU00339"/>
    </source>
</evidence>
<keyword evidence="9" id="KW-1133">Transmembrane helix</keyword>
<keyword evidence="7" id="KW-0067">ATP-binding</keyword>
<evidence type="ECO:0000256" key="9">
    <source>
        <dbReference type="SAM" id="Phobius"/>
    </source>
</evidence>
<dbReference type="InterPro" id="IPR011495">
    <property type="entry name" value="Sig_transdc_His_kin_sub2_dim/P"/>
</dbReference>
<dbReference type="PROSITE" id="PS50005">
    <property type="entry name" value="TPR"/>
    <property type="match status" value="2"/>
</dbReference>
<dbReference type="SMART" id="SM00028">
    <property type="entry name" value="TPR"/>
    <property type="match status" value="6"/>
</dbReference>
<evidence type="ECO:0000259" key="10">
    <source>
        <dbReference type="Pfam" id="PF02518"/>
    </source>
</evidence>
<keyword evidence="8" id="KW-0802">TPR repeat</keyword>
<evidence type="ECO:0000256" key="2">
    <source>
        <dbReference type="ARBA" id="ARBA00012438"/>
    </source>
</evidence>
<feature type="repeat" description="TPR" evidence="8">
    <location>
        <begin position="239"/>
        <end position="272"/>
    </location>
</feature>
<evidence type="ECO:0000256" key="3">
    <source>
        <dbReference type="ARBA" id="ARBA00022553"/>
    </source>
</evidence>
<accession>A0ABS4BV29</accession>
<dbReference type="Pfam" id="PF07568">
    <property type="entry name" value="HisKA_2"/>
    <property type="match status" value="1"/>
</dbReference>
<name>A0ABS4BV29_9FLAO</name>
<gene>
    <name evidence="12" type="ORF">J8H85_08790</name>
</gene>
<keyword evidence="9" id="KW-0472">Membrane</keyword>
<dbReference type="EMBL" id="JAGJCB010000006">
    <property type="protein sequence ID" value="MBP0903925.1"/>
    <property type="molecule type" value="Genomic_DNA"/>
</dbReference>
<evidence type="ECO:0000313" key="13">
    <source>
        <dbReference type="Proteomes" id="UP000670776"/>
    </source>
</evidence>
<dbReference type="PANTHER" id="PTHR41523:SF8">
    <property type="entry name" value="ETHYLENE RESPONSE SENSOR PROTEIN"/>
    <property type="match status" value="1"/>
</dbReference>
<keyword evidence="9" id="KW-0812">Transmembrane</keyword>
<evidence type="ECO:0000256" key="5">
    <source>
        <dbReference type="ARBA" id="ARBA00022741"/>
    </source>
</evidence>
<protein>
    <recommendedName>
        <fullName evidence="2">histidine kinase</fullName>
        <ecNumber evidence="2">2.7.13.3</ecNumber>
    </recommendedName>
</protein>